<proteinExistence type="predicted"/>
<reference evidence="1 2" key="1">
    <citation type="journal article" date="2020" name="Nature">
        <title>Six reference-quality genomes reveal evolution of bat adaptations.</title>
        <authorList>
            <person name="Jebb D."/>
            <person name="Huang Z."/>
            <person name="Pippel M."/>
            <person name="Hughes G.M."/>
            <person name="Lavrichenko K."/>
            <person name="Devanna P."/>
            <person name="Winkler S."/>
            <person name="Jermiin L.S."/>
            <person name="Skirmuntt E.C."/>
            <person name="Katzourakis A."/>
            <person name="Burkitt-Gray L."/>
            <person name="Ray D.A."/>
            <person name="Sullivan K.A.M."/>
            <person name="Roscito J.G."/>
            <person name="Kirilenko B.M."/>
            <person name="Davalos L.M."/>
            <person name="Corthals A.P."/>
            <person name="Power M.L."/>
            <person name="Jones G."/>
            <person name="Ransome R.D."/>
            <person name="Dechmann D.K.N."/>
            <person name="Locatelli A.G."/>
            <person name="Puechmaille S.J."/>
            <person name="Fedrigo O."/>
            <person name="Jarvis E.D."/>
            <person name="Hiller M."/>
            <person name="Vernes S.C."/>
            <person name="Myers E.W."/>
            <person name="Teeling E.C."/>
        </authorList>
    </citation>
    <scope>NUCLEOTIDE SEQUENCE [LARGE SCALE GENOMIC DNA]</scope>
    <source>
        <strain evidence="1">MMyoMyo1</strain>
        <tissue evidence="1">Flight muscle</tissue>
    </source>
</reference>
<evidence type="ECO:0000313" key="1">
    <source>
        <dbReference type="EMBL" id="KAF6370170.1"/>
    </source>
</evidence>
<gene>
    <name evidence="1" type="ORF">mMyoMyo1_015627</name>
</gene>
<accession>A0A7J7Z911</accession>
<dbReference type="AlphaFoldDB" id="A0A7J7Z911"/>
<name>A0A7J7Z911_MYOMY</name>
<organism evidence="1 2">
    <name type="scientific">Myotis myotis</name>
    <name type="common">Greater mouse-eared bat</name>
    <name type="synonym">Vespertilio myotis</name>
    <dbReference type="NCBI Taxonomy" id="51298"/>
    <lineage>
        <taxon>Eukaryota</taxon>
        <taxon>Metazoa</taxon>
        <taxon>Chordata</taxon>
        <taxon>Craniata</taxon>
        <taxon>Vertebrata</taxon>
        <taxon>Euteleostomi</taxon>
        <taxon>Mammalia</taxon>
        <taxon>Eutheria</taxon>
        <taxon>Laurasiatheria</taxon>
        <taxon>Chiroptera</taxon>
        <taxon>Yangochiroptera</taxon>
        <taxon>Vespertilionidae</taxon>
        <taxon>Myotis</taxon>
    </lineage>
</organism>
<dbReference type="EMBL" id="JABWUV010000003">
    <property type="protein sequence ID" value="KAF6370170.1"/>
    <property type="molecule type" value="Genomic_DNA"/>
</dbReference>
<protein>
    <submittedName>
        <fullName evidence="1">Protein phosphatase 1 regulatory subunit 12A</fullName>
    </submittedName>
</protein>
<comment type="caution">
    <text evidence="1">The sequence shown here is derived from an EMBL/GenBank/DDBJ whole genome shotgun (WGS) entry which is preliminary data.</text>
</comment>
<evidence type="ECO:0000313" key="2">
    <source>
        <dbReference type="Proteomes" id="UP000527355"/>
    </source>
</evidence>
<dbReference type="Proteomes" id="UP000527355">
    <property type="component" value="Unassembled WGS sequence"/>
</dbReference>
<keyword evidence="2" id="KW-1185">Reference proteome</keyword>
<sequence length="59" mass="7245">MVHLQRSRHLKRLRKKKTLRVLCVQHQVPGFPPLWIIKKRRKIVKELGLHMLHLQYQDD</sequence>